<dbReference type="InterPro" id="IPR043519">
    <property type="entry name" value="NT_sf"/>
</dbReference>
<dbReference type="SMART" id="SM00483">
    <property type="entry name" value="POLXc"/>
    <property type="match status" value="1"/>
</dbReference>
<dbReference type="SUPFAM" id="SSF47802">
    <property type="entry name" value="DNA polymerase beta, N-terminal domain-like"/>
    <property type="match status" value="1"/>
</dbReference>
<dbReference type="InterPro" id="IPR050243">
    <property type="entry name" value="PHP_phosphatase"/>
</dbReference>
<keyword evidence="27" id="KW-1185">Reference proteome</keyword>
<dbReference type="PANTHER" id="PTHR36928:SF1">
    <property type="entry name" value="PHOSPHATASE YCDX-RELATED"/>
    <property type="match status" value="1"/>
</dbReference>
<accession>A0ABV4AXG6</accession>
<reference evidence="26 27" key="1">
    <citation type="submission" date="2024-07" db="EMBL/GenBank/DDBJ databases">
        <title>Molecular mechanisms and environmental adaptations of flagellar loss and biofilm growth of Rhodanobacter under environmental stress.</title>
        <authorList>
            <person name="Chen M."/>
        </authorList>
    </citation>
    <scope>NUCLEOTIDE SEQUENCE [LARGE SCALE GENOMIC DNA]</scope>
    <source>
        <strain evidence="26 27">RS22</strain>
    </source>
</reference>
<gene>
    <name evidence="26" type="primary">polX</name>
    <name evidence="26" type="ORF">AB7878_18025</name>
</gene>
<keyword evidence="15" id="KW-0915">Sodium</keyword>
<evidence type="ECO:0000256" key="18">
    <source>
        <dbReference type="ARBA" id="ARBA00035726"/>
    </source>
</evidence>
<evidence type="ECO:0000256" key="22">
    <source>
        <dbReference type="ARBA" id="ARBA00049244"/>
    </source>
</evidence>
<evidence type="ECO:0000256" key="3">
    <source>
        <dbReference type="ARBA" id="ARBA00012417"/>
    </source>
</evidence>
<dbReference type="InterPro" id="IPR016195">
    <property type="entry name" value="Pol/histidinol_Pase-like"/>
</dbReference>
<feature type="domain" description="Helix-hairpin-helix DNA-binding motif class 1" evidence="23">
    <location>
        <begin position="54"/>
        <end position="73"/>
    </location>
</feature>
<dbReference type="SUPFAM" id="SSF81301">
    <property type="entry name" value="Nucleotidyltransferase"/>
    <property type="match status" value="1"/>
</dbReference>
<organism evidence="26 27">
    <name type="scientific">Rhodanobacter humi</name>
    <dbReference type="NCBI Taxonomy" id="1888173"/>
    <lineage>
        <taxon>Bacteria</taxon>
        <taxon>Pseudomonadati</taxon>
        <taxon>Pseudomonadota</taxon>
        <taxon>Gammaproteobacteria</taxon>
        <taxon>Lysobacterales</taxon>
        <taxon>Rhodanobacteraceae</taxon>
        <taxon>Rhodanobacter</taxon>
    </lineage>
</organism>
<evidence type="ECO:0000259" key="23">
    <source>
        <dbReference type="SMART" id="SM00278"/>
    </source>
</evidence>
<dbReference type="CDD" id="cd00141">
    <property type="entry name" value="NT_POLXc"/>
    <property type="match status" value="1"/>
</dbReference>
<evidence type="ECO:0000256" key="15">
    <source>
        <dbReference type="ARBA" id="ARBA00023053"/>
    </source>
</evidence>
<evidence type="ECO:0000256" key="7">
    <source>
        <dbReference type="ARBA" id="ARBA00022490"/>
    </source>
</evidence>
<dbReference type="SMART" id="SM00278">
    <property type="entry name" value="HhH1"/>
    <property type="match status" value="3"/>
</dbReference>
<comment type="cofactor">
    <cofactor evidence="1">
        <name>Mg(2+)</name>
        <dbReference type="ChEBI" id="CHEBI:18420"/>
    </cofactor>
</comment>
<sequence>MAASNADIAELFSRYADLLEIQGANPFRVRAYRNAARVVADSGRSMSDRMAAGEALDDLPGIGKDLAAKIGTIVRTGALPQLAELETRVPRALGELMNLPGLGPKRVKSLYRELGIRNREDLQRAIRSGALRSLHGFGPKTTARIAAAIERRAVAPQRYRLVDAEQAAAPLLACLGAMPGVETVEVAGSLRRRRDMVGDIDILVTARRGAPVTHAFTRHDAVASVLAVGATRASVQLHNGMQVDLRLVPAASHGAALHYFTGSKPHVVAVRGIAVAKGLKINEYGVYRGGRRIAGRTEDEVFAAVGLPFIPPELRENRGEIEAAADGRLPTLVELGDVRGDLHAHTVASDGHDSLQAMADAARALGYDYLAITDHSRRVRVAHGLDTRDLRAQFAEIDRLNAGFRGFRLLKSAEVDILGDGHLDLPDAVLSEMDVVVVAAHYQLGLPAGKQTARILRALDNRRVQILAHPTTRLVNQRPEFAAHMESIFAAAAERGVAMEINAQPDRLDLDDVHARAARAAGCKLVVSTDAHAAAGLANMRHGVDQARRAWLAASDVLNTLPLERLLRALRR</sequence>
<dbReference type="InterPro" id="IPR004013">
    <property type="entry name" value="PHP_dom"/>
</dbReference>
<keyword evidence="16" id="KW-0234">DNA repair</keyword>
<dbReference type="InterPro" id="IPR047967">
    <property type="entry name" value="PolX_PHP"/>
</dbReference>
<dbReference type="EC" id="2.7.7.7" evidence="3"/>
<comment type="catalytic activity">
    <reaction evidence="20">
        <text>a 5'-end 2'-deoxyribose-2'-deoxyribonucleotide-DNA = (2E,4S)-4-hydroxypenten-2-al-5-phosphate + a 5'-end 5'-phospho-2'-deoxyribonucleoside-DNA + H(+)</text>
        <dbReference type="Rhea" id="RHEA:76255"/>
        <dbReference type="Rhea" id="RHEA-COMP:13180"/>
        <dbReference type="Rhea" id="RHEA-COMP:18657"/>
        <dbReference type="ChEBI" id="CHEBI:15378"/>
        <dbReference type="ChEBI" id="CHEBI:136412"/>
        <dbReference type="ChEBI" id="CHEBI:195194"/>
        <dbReference type="ChEBI" id="CHEBI:195195"/>
    </reaction>
</comment>
<evidence type="ECO:0000256" key="14">
    <source>
        <dbReference type="ARBA" id="ARBA00022932"/>
    </source>
</evidence>
<dbReference type="Gene3D" id="3.30.210.10">
    <property type="entry name" value="DNA polymerase, thumb domain"/>
    <property type="match status" value="1"/>
</dbReference>
<keyword evidence="13" id="KW-0832">Ubl conjugation</keyword>
<evidence type="ECO:0000256" key="19">
    <source>
        <dbReference type="ARBA" id="ARBA00044632"/>
    </source>
</evidence>
<dbReference type="Proteomes" id="UP001562159">
    <property type="component" value="Unassembled WGS sequence"/>
</dbReference>
<keyword evidence="9" id="KW-0808">Transferase</keyword>
<evidence type="ECO:0000313" key="27">
    <source>
        <dbReference type="Proteomes" id="UP001562159"/>
    </source>
</evidence>
<keyword evidence="14" id="KW-0239">DNA-directed DNA polymerase</keyword>
<evidence type="ECO:0000256" key="4">
    <source>
        <dbReference type="ARBA" id="ARBA00012720"/>
    </source>
</evidence>
<dbReference type="Gene3D" id="3.20.20.140">
    <property type="entry name" value="Metal-dependent hydrolases"/>
    <property type="match status" value="1"/>
</dbReference>
<comment type="function">
    <text evidence="21">Repair polymerase that plays a key role in base-excision repair. During this process, the damaged base is excised by specific DNA glycosylases, the DNA backbone is nicked at the abasic site by an apurinic/apyrimidic (AP) endonuclease, and POLB removes 5'-deoxyribose-phosphate from the preincised AP site acting as a 5'-deoxyribose-phosphate lyase (5'-dRP lyase); through its DNA polymerase activity, it adds one nucleotide to the 3' end of the arising single-nucleotide gap. Conducts 'gap-filling' DNA synthesis in a stepwise distributive fashion rather than in a processive fashion as for other DNA polymerases. It is also able to cleave sugar-phosphate bonds 3' to an intact AP site, acting as an AP lyase.</text>
</comment>
<feature type="domain" description="Helix-hairpin-helix DNA-binding motif class 1" evidence="23">
    <location>
        <begin position="94"/>
        <end position="113"/>
    </location>
</feature>
<evidence type="ECO:0000313" key="26">
    <source>
        <dbReference type="EMBL" id="MEY2184313.1"/>
    </source>
</evidence>
<dbReference type="InterPro" id="IPR003141">
    <property type="entry name" value="Pol/His_phosphatase_N"/>
</dbReference>
<dbReference type="SUPFAM" id="SSF89550">
    <property type="entry name" value="PHP domain-like"/>
    <property type="match status" value="1"/>
</dbReference>
<dbReference type="InterPro" id="IPR010996">
    <property type="entry name" value="HHH_MUS81"/>
</dbReference>
<evidence type="ECO:0000256" key="9">
    <source>
        <dbReference type="ARBA" id="ARBA00022679"/>
    </source>
</evidence>
<dbReference type="Pfam" id="PF02811">
    <property type="entry name" value="PHP"/>
    <property type="match status" value="1"/>
</dbReference>
<feature type="domain" description="Helix-hairpin-helix DNA-binding motif class 1" evidence="23">
    <location>
        <begin position="129"/>
        <end position="148"/>
    </location>
</feature>
<protein>
    <recommendedName>
        <fullName evidence="5">DNA polymerase beta</fullName>
        <ecNumber evidence="3">2.7.7.7</ecNumber>
        <ecNumber evidence="4">4.2.99.18</ecNumber>
    </recommendedName>
    <alternativeName>
        <fullName evidence="17">5'-deoxyribose-phosphate lyase</fullName>
    </alternativeName>
    <alternativeName>
        <fullName evidence="18">AP lyase</fullName>
    </alternativeName>
</protein>
<dbReference type="PRINTS" id="PR00870">
    <property type="entry name" value="DNAPOLXBETA"/>
</dbReference>
<dbReference type="Pfam" id="PF14520">
    <property type="entry name" value="HHH_5"/>
    <property type="match status" value="1"/>
</dbReference>
<dbReference type="InterPro" id="IPR029398">
    <property type="entry name" value="PolB_thumb"/>
</dbReference>
<evidence type="ECO:0000259" key="25">
    <source>
        <dbReference type="SMART" id="SM00483"/>
    </source>
</evidence>
<dbReference type="SMART" id="SM00481">
    <property type="entry name" value="POLIIIAc"/>
    <property type="match status" value="1"/>
</dbReference>
<dbReference type="InterPro" id="IPR037160">
    <property type="entry name" value="DNA_Pol_thumb_sf"/>
</dbReference>
<dbReference type="InterPro" id="IPR002054">
    <property type="entry name" value="DNA-dir_DNA_pol_X"/>
</dbReference>
<dbReference type="InterPro" id="IPR002008">
    <property type="entry name" value="DNA_pol_X_beta-like"/>
</dbReference>
<dbReference type="Gene3D" id="1.10.150.110">
    <property type="entry name" value="DNA polymerase beta, N-terminal domain-like"/>
    <property type="match status" value="1"/>
</dbReference>
<evidence type="ECO:0000256" key="13">
    <source>
        <dbReference type="ARBA" id="ARBA00022843"/>
    </source>
</evidence>
<dbReference type="Gene3D" id="3.30.460.10">
    <property type="entry name" value="Beta Polymerase, domain 2"/>
    <property type="match status" value="1"/>
</dbReference>
<keyword evidence="26" id="KW-0540">Nuclease</keyword>
<comment type="catalytic activity">
    <reaction evidence="19">
        <text>2'-deoxyribonucleotide-(2'-deoxyribose 5'-phosphate)-2'-deoxyribonucleotide-DNA = a 3'-end 2'-deoxyribonucleotide-(2,3-dehydro-2,3-deoxyribose 5'-phosphate)-DNA + a 5'-end 5'-phospho-2'-deoxyribonucleoside-DNA + H(+)</text>
        <dbReference type="Rhea" id="RHEA:66592"/>
        <dbReference type="Rhea" id="RHEA-COMP:13180"/>
        <dbReference type="Rhea" id="RHEA-COMP:16897"/>
        <dbReference type="Rhea" id="RHEA-COMP:17067"/>
        <dbReference type="ChEBI" id="CHEBI:15378"/>
        <dbReference type="ChEBI" id="CHEBI:136412"/>
        <dbReference type="ChEBI" id="CHEBI:157695"/>
        <dbReference type="ChEBI" id="CHEBI:167181"/>
        <dbReference type="EC" id="4.2.99.18"/>
    </reaction>
</comment>
<evidence type="ECO:0000256" key="16">
    <source>
        <dbReference type="ARBA" id="ARBA00023204"/>
    </source>
</evidence>
<evidence type="ECO:0000256" key="17">
    <source>
        <dbReference type="ARBA" id="ARBA00035717"/>
    </source>
</evidence>
<dbReference type="GO" id="GO:0004527">
    <property type="term" value="F:exonuclease activity"/>
    <property type="evidence" value="ECO:0007669"/>
    <property type="project" value="UniProtKB-KW"/>
</dbReference>
<name>A0ABV4AXG6_9GAMM</name>
<keyword evidence="7" id="KW-0963">Cytoplasm</keyword>
<dbReference type="InterPro" id="IPR003583">
    <property type="entry name" value="Hlx-hairpin-Hlx_DNA-bd_motif"/>
</dbReference>
<dbReference type="EMBL" id="JBGBPY010000001">
    <property type="protein sequence ID" value="MEY2184313.1"/>
    <property type="molecule type" value="Genomic_DNA"/>
</dbReference>
<dbReference type="PIRSF" id="PIRSF005047">
    <property type="entry name" value="UCP005047_YshC"/>
    <property type="match status" value="1"/>
</dbReference>
<keyword evidence="26" id="KW-0269">Exonuclease</keyword>
<keyword evidence="10" id="KW-0548">Nucleotidyltransferase</keyword>
<evidence type="ECO:0000256" key="21">
    <source>
        <dbReference type="ARBA" id="ARBA00045548"/>
    </source>
</evidence>
<keyword evidence="8" id="KW-0237">DNA synthesis</keyword>
<evidence type="ECO:0000256" key="12">
    <source>
        <dbReference type="ARBA" id="ARBA00022763"/>
    </source>
</evidence>
<evidence type="ECO:0000256" key="5">
    <source>
        <dbReference type="ARBA" id="ARBA00020020"/>
    </source>
</evidence>
<comment type="caution">
    <text evidence="26">The sequence shown here is derived from an EMBL/GenBank/DDBJ whole genome shotgun (WGS) entry which is preliminary data.</text>
</comment>
<evidence type="ECO:0000256" key="6">
    <source>
        <dbReference type="ARBA" id="ARBA00022481"/>
    </source>
</evidence>
<dbReference type="PANTHER" id="PTHR36928">
    <property type="entry name" value="PHOSPHATASE YCDX-RELATED"/>
    <property type="match status" value="1"/>
</dbReference>
<dbReference type="CDD" id="cd07436">
    <property type="entry name" value="PHP_PolX"/>
    <property type="match status" value="1"/>
</dbReference>
<evidence type="ECO:0000256" key="8">
    <source>
        <dbReference type="ARBA" id="ARBA00022634"/>
    </source>
</evidence>
<dbReference type="EC" id="4.2.99.18" evidence="4"/>
<evidence type="ECO:0000256" key="2">
    <source>
        <dbReference type="ARBA" id="ARBA00004496"/>
    </source>
</evidence>
<evidence type="ECO:0000256" key="20">
    <source>
        <dbReference type="ARBA" id="ARBA00044678"/>
    </source>
</evidence>
<comment type="catalytic activity">
    <reaction evidence="22">
        <text>DNA(n) + a 2'-deoxyribonucleoside 5'-triphosphate = DNA(n+1) + diphosphate</text>
        <dbReference type="Rhea" id="RHEA:22508"/>
        <dbReference type="Rhea" id="RHEA-COMP:17339"/>
        <dbReference type="Rhea" id="RHEA-COMP:17340"/>
        <dbReference type="ChEBI" id="CHEBI:33019"/>
        <dbReference type="ChEBI" id="CHEBI:61560"/>
        <dbReference type="ChEBI" id="CHEBI:173112"/>
        <dbReference type="EC" id="2.7.7.7"/>
    </reaction>
</comment>
<dbReference type="SUPFAM" id="SSF158702">
    <property type="entry name" value="Sec63 N-terminal domain-like"/>
    <property type="match status" value="1"/>
</dbReference>
<keyword evidence="26" id="KW-0378">Hydrolase</keyword>
<proteinExistence type="predicted"/>
<dbReference type="InterPro" id="IPR027421">
    <property type="entry name" value="DNA_pol_lamdba_lyase_dom_sf"/>
</dbReference>
<evidence type="ECO:0000256" key="11">
    <source>
        <dbReference type="ARBA" id="ARBA00022705"/>
    </source>
</evidence>
<dbReference type="Pfam" id="PF14716">
    <property type="entry name" value="HHH_8"/>
    <property type="match status" value="1"/>
</dbReference>
<keyword evidence="6" id="KW-0488">Methylation</keyword>
<comment type="subcellular location">
    <subcellularLocation>
        <location evidence="2">Cytoplasm</location>
    </subcellularLocation>
</comment>
<evidence type="ECO:0000256" key="10">
    <source>
        <dbReference type="ARBA" id="ARBA00022695"/>
    </source>
</evidence>
<feature type="domain" description="Polymerase/histidinol phosphatase N-terminal" evidence="24">
    <location>
        <begin position="340"/>
        <end position="419"/>
    </location>
</feature>
<keyword evidence="12" id="KW-0227">DNA damage</keyword>
<dbReference type="Pfam" id="PF14791">
    <property type="entry name" value="DNA_pol_B_thumb"/>
    <property type="match status" value="1"/>
</dbReference>
<dbReference type="NCBIfam" id="NF006375">
    <property type="entry name" value="PRK08609.1"/>
    <property type="match status" value="1"/>
</dbReference>
<feature type="domain" description="DNA-directed DNA polymerase X" evidence="25">
    <location>
        <begin position="3"/>
        <end position="316"/>
    </location>
</feature>
<keyword evidence="11" id="KW-0235">DNA replication</keyword>
<evidence type="ECO:0000256" key="1">
    <source>
        <dbReference type="ARBA" id="ARBA00001946"/>
    </source>
</evidence>
<dbReference type="InterPro" id="IPR022311">
    <property type="entry name" value="PolX-like"/>
</dbReference>
<evidence type="ECO:0000259" key="24">
    <source>
        <dbReference type="SMART" id="SM00481"/>
    </source>
</evidence>
<dbReference type="Gene3D" id="1.10.150.20">
    <property type="entry name" value="5' to 3' exonuclease, C-terminal subdomain"/>
    <property type="match status" value="1"/>
</dbReference>